<dbReference type="InterPro" id="IPR022302">
    <property type="entry name" value="Phosphoesterase_putative"/>
</dbReference>
<dbReference type="RefSeq" id="WP_023518919.1">
    <property type="nucleotide sequence ID" value="NZ_AP019810.1"/>
</dbReference>
<reference evidence="2 7" key="2">
    <citation type="submission" date="2019-07" db="EMBL/GenBank/DDBJ databases">
        <title>antibiotic susceptibility of plant-derived lactic acid bacteria.</title>
        <authorList>
            <person name="Sugiyama M."/>
            <person name="Noda M."/>
        </authorList>
    </citation>
    <scope>NUCLEOTIDE SEQUENCE [LARGE SCALE GENOMIC DNA]</scope>
    <source>
        <strain evidence="2 7">15-1A</strain>
    </source>
</reference>
<evidence type="ECO:0000313" key="6">
    <source>
        <dbReference type="Proteomes" id="UP000321175"/>
    </source>
</evidence>
<dbReference type="EMBL" id="NGMS01000002">
    <property type="protein sequence ID" value="OTP25319.1"/>
    <property type="molecule type" value="Genomic_DNA"/>
</dbReference>
<dbReference type="InterPro" id="IPR052963">
    <property type="entry name" value="Pantetheine_PDE"/>
</dbReference>
<evidence type="ECO:0000313" key="7">
    <source>
        <dbReference type="Proteomes" id="UP000509460"/>
    </source>
</evidence>
<dbReference type="GO" id="GO:0016787">
    <property type="term" value="F:hydrolase activity"/>
    <property type="evidence" value="ECO:0007669"/>
    <property type="project" value="InterPro"/>
</dbReference>
<dbReference type="PANTHER" id="PTHR36492">
    <property type="match status" value="1"/>
</dbReference>
<evidence type="ECO:0000313" key="5">
    <source>
        <dbReference type="Proteomes" id="UP000195024"/>
    </source>
</evidence>
<dbReference type="SUPFAM" id="SSF56300">
    <property type="entry name" value="Metallo-dependent phosphatases"/>
    <property type="match status" value="1"/>
</dbReference>
<organism evidence="4 5">
    <name type="scientific">Enterococcus mundtii</name>
    <dbReference type="NCBI Taxonomy" id="53346"/>
    <lineage>
        <taxon>Bacteria</taxon>
        <taxon>Bacillati</taxon>
        <taxon>Bacillota</taxon>
        <taxon>Bacilli</taxon>
        <taxon>Lactobacillales</taxon>
        <taxon>Enterococcaceae</taxon>
        <taxon>Enterococcus</taxon>
    </lineage>
</organism>
<sequence length="298" mass="35438">MGNLAIISDLHVDINQFGEAELMLLWEVLQQKKITRLHLAGDTANKVDRCVAVAEFFAERLPTTFHFGNHELADVTGEAMISHFPDVHFLNERYIPLNEKTVLLGINGWYDYQFSEEKDVKKIVRMKRLYWYDRLIERDGTDLEVNDRVVEATRSLLDTLHKKKMNVILSTHFVPKQEFIVYQNAPYERWNQLNAFLGSASFGKLLDQYDNLQQVVFGHTHRRFEDKVLQGTTYSCRPFGYYYEWQLTRDFIDEYQLIDRYNPMKLRVLLRTHRPEFKEYQLQHLKKEFEQAVTVIAY</sequence>
<dbReference type="InterPro" id="IPR029052">
    <property type="entry name" value="Metallo-depent_PP-like"/>
</dbReference>
<name>A0A1L8UK35_ENTMU</name>
<reference evidence="4 5" key="1">
    <citation type="submission" date="2017-05" db="EMBL/GenBank/DDBJ databases">
        <title>The Genome Sequence of Enterococcus mundtii 6B1_DIV0119.</title>
        <authorList>
            <consortium name="The Broad Institute Genomics Platform"/>
            <consortium name="The Broad Institute Genomic Center for Infectious Diseases"/>
            <person name="Earl A."/>
            <person name="Manson A."/>
            <person name="Schwartman J."/>
            <person name="Gilmore M."/>
            <person name="Abouelleil A."/>
            <person name="Cao P."/>
            <person name="Chapman S."/>
            <person name="Cusick C."/>
            <person name="Shea T."/>
            <person name="Young S."/>
            <person name="Neafsey D."/>
            <person name="Nusbaum C."/>
            <person name="Birren B."/>
        </authorList>
    </citation>
    <scope>NUCLEOTIDE SEQUENCE [LARGE SCALE GENOMIC DNA]</scope>
    <source>
        <strain evidence="4 5">6B1_DIV0119</strain>
    </source>
</reference>
<proteinExistence type="predicted"/>
<evidence type="ECO:0000313" key="2">
    <source>
        <dbReference type="EMBL" id="BBM14891.1"/>
    </source>
</evidence>
<dbReference type="AlphaFoldDB" id="A0A1L8UK35"/>
<dbReference type="EMBL" id="BJWA01000041">
    <property type="protein sequence ID" value="GEL81860.1"/>
    <property type="molecule type" value="Genomic_DNA"/>
</dbReference>
<reference evidence="3 6" key="3">
    <citation type="submission" date="2019-07" db="EMBL/GenBank/DDBJ databases">
        <title>Whole genome shotgun sequence of Enterococcus mundtii NBRC 100490.</title>
        <authorList>
            <person name="Hosoyama A."/>
            <person name="Uohara A."/>
            <person name="Ohji S."/>
            <person name="Ichikawa N."/>
        </authorList>
    </citation>
    <scope>NUCLEOTIDE SEQUENCE [LARGE SCALE GENOMIC DNA]</scope>
    <source>
        <strain evidence="3 6">NBRC 100490</strain>
    </source>
</reference>
<dbReference type="GeneID" id="61000960"/>
<gene>
    <name evidence="4" type="ORF">A5802_002472</name>
    <name evidence="2" type="ORF">EM151A_1699</name>
    <name evidence="3" type="ORF">EMU01_30040</name>
</gene>
<dbReference type="PANTHER" id="PTHR36492:SF2">
    <property type="entry name" value="[ACYL-CARRIER-PROTEIN] PHOSPHODIESTERASE PPTH"/>
    <property type="match status" value="1"/>
</dbReference>
<dbReference type="Proteomes" id="UP000509460">
    <property type="component" value="Chromosome"/>
</dbReference>
<evidence type="ECO:0000313" key="4">
    <source>
        <dbReference type="EMBL" id="OTP25319.1"/>
    </source>
</evidence>
<evidence type="ECO:0000313" key="3">
    <source>
        <dbReference type="EMBL" id="GEL81860.1"/>
    </source>
</evidence>
<accession>A0A1L8UK35</accession>
<dbReference type="Gene3D" id="3.60.21.10">
    <property type="match status" value="1"/>
</dbReference>
<dbReference type="InterPro" id="IPR004843">
    <property type="entry name" value="Calcineurin-like_PHP"/>
</dbReference>
<dbReference type="Pfam" id="PF00149">
    <property type="entry name" value="Metallophos"/>
    <property type="match status" value="1"/>
</dbReference>
<dbReference type="Proteomes" id="UP000321175">
    <property type="component" value="Unassembled WGS sequence"/>
</dbReference>
<dbReference type="Proteomes" id="UP000195024">
    <property type="component" value="Unassembled WGS sequence"/>
</dbReference>
<keyword evidence="6" id="KW-1185">Reference proteome</keyword>
<protein>
    <submittedName>
        <fullName evidence="4">Calcineurin-like phosphoesterase</fullName>
    </submittedName>
    <submittedName>
        <fullName evidence="2">Metallophosphoesterase</fullName>
    </submittedName>
    <submittedName>
        <fullName evidence="3">Phosphohydrolase</fullName>
    </submittedName>
</protein>
<dbReference type="EMBL" id="AP019810">
    <property type="protein sequence ID" value="BBM14891.1"/>
    <property type="molecule type" value="Genomic_DNA"/>
</dbReference>
<feature type="domain" description="Calcineurin-like phosphoesterase" evidence="1">
    <location>
        <begin position="4"/>
        <end position="222"/>
    </location>
</feature>
<evidence type="ECO:0000259" key="1">
    <source>
        <dbReference type="Pfam" id="PF00149"/>
    </source>
</evidence>
<dbReference type="NCBIfam" id="TIGR03729">
    <property type="entry name" value="acc_ester"/>
    <property type="match status" value="1"/>
</dbReference>